<name>A0A6B3SSQ4_9BURK</name>
<organism evidence="2 3">
    <name type="scientific">Noviherbaspirillum galbum</name>
    <dbReference type="NCBI Taxonomy" id="2709383"/>
    <lineage>
        <taxon>Bacteria</taxon>
        <taxon>Pseudomonadati</taxon>
        <taxon>Pseudomonadota</taxon>
        <taxon>Betaproteobacteria</taxon>
        <taxon>Burkholderiales</taxon>
        <taxon>Oxalobacteraceae</taxon>
        <taxon>Noviherbaspirillum</taxon>
    </lineage>
</organism>
<feature type="region of interest" description="Disordered" evidence="1">
    <location>
        <begin position="1"/>
        <end position="23"/>
    </location>
</feature>
<evidence type="ECO:0000313" key="2">
    <source>
        <dbReference type="EMBL" id="NEX63990.1"/>
    </source>
</evidence>
<gene>
    <name evidence="2" type="ORF">G3574_23150</name>
</gene>
<accession>A0A6B3SSQ4</accession>
<feature type="region of interest" description="Disordered" evidence="1">
    <location>
        <begin position="60"/>
        <end position="80"/>
    </location>
</feature>
<evidence type="ECO:0000256" key="1">
    <source>
        <dbReference type="SAM" id="MobiDB-lite"/>
    </source>
</evidence>
<proteinExistence type="predicted"/>
<protein>
    <submittedName>
        <fullName evidence="2">Uncharacterized protein</fullName>
    </submittedName>
</protein>
<keyword evidence="3" id="KW-1185">Reference proteome</keyword>
<dbReference type="RefSeq" id="WP_163967918.1">
    <property type="nucleotide sequence ID" value="NZ_JAAIVB010000078.1"/>
</dbReference>
<reference evidence="2 3" key="1">
    <citation type="submission" date="2020-02" db="EMBL/GenBank/DDBJ databases">
        <authorList>
            <person name="Kim M.K."/>
        </authorList>
    </citation>
    <scope>NUCLEOTIDE SEQUENCE [LARGE SCALE GENOMIC DNA]</scope>
    <source>
        <strain evidence="2 3">17J57-3</strain>
    </source>
</reference>
<comment type="caution">
    <text evidence="2">The sequence shown here is derived from an EMBL/GenBank/DDBJ whole genome shotgun (WGS) entry which is preliminary data.</text>
</comment>
<dbReference type="Proteomes" id="UP000482155">
    <property type="component" value="Unassembled WGS sequence"/>
</dbReference>
<evidence type="ECO:0000313" key="3">
    <source>
        <dbReference type="Proteomes" id="UP000482155"/>
    </source>
</evidence>
<sequence>MERFQAGQVGKTQPTIHPRRAISSLVSRKRKLEAAKLTRQQVSDCINIWAQVYQLRDADDASPGARSMQASLNEKRPPGK</sequence>
<dbReference type="AlphaFoldDB" id="A0A6B3SSQ4"/>
<dbReference type="EMBL" id="JAAIVB010000078">
    <property type="protein sequence ID" value="NEX63990.1"/>
    <property type="molecule type" value="Genomic_DNA"/>
</dbReference>